<dbReference type="PROSITE" id="PS51257">
    <property type="entry name" value="PROKAR_LIPOPROTEIN"/>
    <property type="match status" value="1"/>
</dbReference>
<dbReference type="PANTHER" id="PTHR43649:SF12">
    <property type="entry name" value="DIACETYLCHITOBIOSE BINDING PROTEIN DASA"/>
    <property type="match status" value="1"/>
</dbReference>
<protein>
    <submittedName>
        <fullName evidence="2">Uncharacterized protein</fullName>
    </submittedName>
</protein>
<name>A0A1F7WE41_9BACT</name>
<evidence type="ECO:0000313" key="2">
    <source>
        <dbReference type="EMBL" id="OGM00669.1"/>
    </source>
</evidence>
<feature type="signal peptide" evidence="1">
    <location>
        <begin position="1"/>
        <end position="27"/>
    </location>
</feature>
<gene>
    <name evidence="2" type="ORF">A2480_01015</name>
</gene>
<feature type="chain" id="PRO_5009533371" evidence="1">
    <location>
        <begin position="28"/>
        <end position="468"/>
    </location>
</feature>
<reference evidence="2 3" key="1">
    <citation type="journal article" date="2016" name="Nat. Commun.">
        <title>Thousands of microbial genomes shed light on interconnected biogeochemical processes in an aquifer system.</title>
        <authorList>
            <person name="Anantharaman K."/>
            <person name="Brown C.T."/>
            <person name="Hug L.A."/>
            <person name="Sharon I."/>
            <person name="Castelle C.J."/>
            <person name="Probst A.J."/>
            <person name="Thomas B.C."/>
            <person name="Singh A."/>
            <person name="Wilkins M.J."/>
            <person name="Karaoz U."/>
            <person name="Brodie E.L."/>
            <person name="Williams K.H."/>
            <person name="Hubbard S.S."/>
            <person name="Banfield J.F."/>
        </authorList>
    </citation>
    <scope>NUCLEOTIDE SEQUENCE [LARGE SCALE GENOMIC DNA]</scope>
</reference>
<dbReference type="Proteomes" id="UP000176988">
    <property type="component" value="Unassembled WGS sequence"/>
</dbReference>
<evidence type="ECO:0000313" key="3">
    <source>
        <dbReference type="Proteomes" id="UP000176988"/>
    </source>
</evidence>
<dbReference type="InterPro" id="IPR050490">
    <property type="entry name" value="Bact_solute-bd_prot1"/>
</dbReference>
<dbReference type="Gene3D" id="3.40.190.10">
    <property type="entry name" value="Periplasmic binding protein-like II"/>
    <property type="match status" value="1"/>
</dbReference>
<accession>A0A1F7WE41</accession>
<dbReference type="STRING" id="1802424.A2480_01015"/>
<organism evidence="2 3">
    <name type="scientific">Candidatus Uhrbacteria bacterium RIFOXYC2_FULL_47_19</name>
    <dbReference type="NCBI Taxonomy" id="1802424"/>
    <lineage>
        <taxon>Bacteria</taxon>
        <taxon>Candidatus Uhriibacteriota</taxon>
    </lineage>
</organism>
<dbReference type="InterPro" id="IPR006059">
    <property type="entry name" value="SBP"/>
</dbReference>
<dbReference type="AlphaFoldDB" id="A0A1F7WE41"/>
<keyword evidence="1" id="KW-0732">Signal</keyword>
<dbReference type="EMBL" id="MGFG01000027">
    <property type="protein sequence ID" value="OGM00669.1"/>
    <property type="molecule type" value="Genomic_DNA"/>
</dbReference>
<dbReference type="Pfam" id="PF13416">
    <property type="entry name" value="SBP_bac_8"/>
    <property type="match status" value="1"/>
</dbReference>
<dbReference type="SUPFAM" id="SSF53850">
    <property type="entry name" value="Periplasmic binding protein-like II"/>
    <property type="match status" value="1"/>
</dbReference>
<comment type="caution">
    <text evidence="2">The sequence shown here is derived from an EMBL/GenBank/DDBJ whole genome shotgun (WGS) entry which is preliminary data.</text>
</comment>
<sequence>MLISTFRRTTLLALAAGLLLSGFGCRTQDQSVIERTKPLTLKVWRVFDDTDSFRDIIADYQALHPHIRIDYRKFRYEEYRKELLNAIAEGRGPDIISLHNTWLPEWQARLLPSPTTLSMPFTEIRGSVKKEEFSVLKNVPGLTVSQLANDFLDVVSHDAVLMAEQADPQAQLVPKVYGAPLSVDSLVMFYNRDLLNANGLARPASHWAEFQEQVKKIVRLDEVGTIIQPATSIGTADNVERASDLLAVLMMQNGAQMADTNGIATFDRFPPDLPPREMTPGAEALIFYSDFANPQKEVYTWNEKMPDSLTAFASGKTAFFFGYSYHLAAIRLSNPQLNLGIAPLPQILGNQPVNYANYWLETVSSETEYPNESWDFIRFATSAEEAQKYLTRTNKPTALRSLVNSQLESLDLSVFASQLPSSTSWYRGTDALATEETFREMIRQMHTAEADPAKIIELGTTKVNQTLD</sequence>
<dbReference type="PANTHER" id="PTHR43649">
    <property type="entry name" value="ARABINOSE-BINDING PROTEIN-RELATED"/>
    <property type="match status" value="1"/>
</dbReference>
<proteinExistence type="predicted"/>
<evidence type="ECO:0000256" key="1">
    <source>
        <dbReference type="SAM" id="SignalP"/>
    </source>
</evidence>